<dbReference type="PANTHER" id="PTHR46233">
    <property type="entry name" value="HYDROXYACYLGLUTATHIONE HYDROLASE GLOC"/>
    <property type="match status" value="1"/>
</dbReference>
<comment type="caution">
    <text evidence="6">The sequence shown here is derived from an EMBL/GenBank/DDBJ whole genome shotgun (WGS) entry which is preliminary data.</text>
</comment>
<keyword evidence="4" id="KW-0862">Zinc</keyword>
<protein>
    <submittedName>
        <fullName evidence="6">MBL fold metallo-hydrolase</fullName>
    </submittedName>
</protein>
<dbReference type="AlphaFoldDB" id="A0A9D1IGC2"/>
<feature type="domain" description="Metallo-beta-lactamase" evidence="5">
    <location>
        <begin position="14"/>
        <end position="191"/>
    </location>
</feature>
<dbReference type="SUPFAM" id="SSF56281">
    <property type="entry name" value="Metallo-hydrolase/oxidoreductase"/>
    <property type="match status" value="1"/>
</dbReference>
<accession>A0A9D1IGC2</accession>
<reference evidence="6" key="1">
    <citation type="submission" date="2020-10" db="EMBL/GenBank/DDBJ databases">
        <authorList>
            <person name="Gilroy R."/>
        </authorList>
    </citation>
    <scope>NUCLEOTIDE SEQUENCE</scope>
    <source>
        <strain evidence="6">ChiGjej1B1-19959</strain>
    </source>
</reference>
<dbReference type="InterPro" id="IPR036866">
    <property type="entry name" value="RibonucZ/Hydroxyglut_hydro"/>
</dbReference>
<evidence type="ECO:0000256" key="2">
    <source>
        <dbReference type="ARBA" id="ARBA00022723"/>
    </source>
</evidence>
<reference evidence="6" key="2">
    <citation type="journal article" date="2021" name="PeerJ">
        <title>Extensive microbial diversity within the chicken gut microbiome revealed by metagenomics and culture.</title>
        <authorList>
            <person name="Gilroy R."/>
            <person name="Ravi A."/>
            <person name="Getino M."/>
            <person name="Pursley I."/>
            <person name="Horton D.L."/>
            <person name="Alikhan N.F."/>
            <person name="Baker D."/>
            <person name="Gharbi K."/>
            <person name="Hall N."/>
            <person name="Watson M."/>
            <person name="Adriaenssens E.M."/>
            <person name="Foster-Nyarko E."/>
            <person name="Jarju S."/>
            <person name="Secka A."/>
            <person name="Antonio M."/>
            <person name="Oren A."/>
            <person name="Chaudhuri R.R."/>
            <person name="La Ragione R."/>
            <person name="Hildebrand F."/>
            <person name="Pallen M.J."/>
        </authorList>
    </citation>
    <scope>NUCLEOTIDE SEQUENCE</scope>
    <source>
        <strain evidence="6">ChiGjej1B1-19959</strain>
    </source>
</reference>
<dbReference type="Pfam" id="PF00753">
    <property type="entry name" value="Lactamase_B"/>
    <property type="match status" value="1"/>
</dbReference>
<dbReference type="SMART" id="SM00849">
    <property type="entry name" value="Lactamase_B"/>
    <property type="match status" value="1"/>
</dbReference>
<sequence>MTPTVETLVLGPVSANTYLVTDPETAAAAVIDAGDCTDALLERLRGKSVRYILLTHGHFDHILGVPALKAAFPDAQVCIHRLDADCLASSEKSLAAFSGIAQTPEKADRLLEDGDTLSLGSLTLQVLHTPGHTEGGVCYADFENRLLFTGDTLFCLTAGRTDFPGGSDEALLASLARLRDLAGDFTVYPGHNRATTLDAERRRNRYMRRLGL</sequence>
<evidence type="ECO:0000256" key="1">
    <source>
        <dbReference type="ARBA" id="ARBA00001947"/>
    </source>
</evidence>
<dbReference type="PANTHER" id="PTHR46233:SF3">
    <property type="entry name" value="HYDROXYACYLGLUTATHIONE HYDROLASE GLOC"/>
    <property type="match status" value="1"/>
</dbReference>
<proteinExistence type="predicted"/>
<dbReference type="GO" id="GO:0046872">
    <property type="term" value="F:metal ion binding"/>
    <property type="evidence" value="ECO:0007669"/>
    <property type="project" value="UniProtKB-KW"/>
</dbReference>
<keyword evidence="2" id="KW-0479">Metal-binding</keyword>
<gene>
    <name evidence="6" type="ORF">IAC53_02995</name>
</gene>
<comment type="cofactor">
    <cofactor evidence="1">
        <name>Zn(2+)</name>
        <dbReference type="ChEBI" id="CHEBI:29105"/>
    </cofactor>
</comment>
<evidence type="ECO:0000256" key="3">
    <source>
        <dbReference type="ARBA" id="ARBA00022801"/>
    </source>
</evidence>
<dbReference type="EMBL" id="DVMW01000024">
    <property type="protein sequence ID" value="HIU35557.1"/>
    <property type="molecule type" value="Genomic_DNA"/>
</dbReference>
<dbReference type="CDD" id="cd06262">
    <property type="entry name" value="metallo-hydrolase-like_MBL-fold"/>
    <property type="match status" value="1"/>
</dbReference>
<dbReference type="Proteomes" id="UP000824071">
    <property type="component" value="Unassembled WGS sequence"/>
</dbReference>
<dbReference type="GO" id="GO:0016787">
    <property type="term" value="F:hydrolase activity"/>
    <property type="evidence" value="ECO:0007669"/>
    <property type="project" value="UniProtKB-KW"/>
</dbReference>
<organism evidence="6 7">
    <name type="scientific">Candidatus Fimenecus excrementigallinarum</name>
    <dbReference type="NCBI Taxonomy" id="2840816"/>
    <lineage>
        <taxon>Bacteria</taxon>
        <taxon>Bacillati</taxon>
        <taxon>Bacillota</taxon>
        <taxon>Clostridia</taxon>
        <taxon>Candidatus Fimenecus</taxon>
    </lineage>
</organism>
<evidence type="ECO:0000259" key="5">
    <source>
        <dbReference type="SMART" id="SM00849"/>
    </source>
</evidence>
<dbReference type="InterPro" id="IPR001279">
    <property type="entry name" value="Metallo-B-lactamas"/>
</dbReference>
<evidence type="ECO:0000313" key="6">
    <source>
        <dbReference type="EMBL" id="HIU35557.1"/>
    </source>
</evidence>
<name>A0A9D1IGC2_9FIRM</name>
<evidence type="ECO:0000256" key="4">
    <source>
        <dbReference type="ARBA" id="ARBA00022833"/>
    </source>
</evidence>
<keyword evidence="3" id="KW-0378">Hydrolase</keyword>
<dbReference type="InterPro" id="IPR051453">
    <property type="entry name" value="MBL_Glyoxalase_II"/>
</dbReference>
<evidence type="ECO:0000313" key="7">
    <source>
        <dbReference type="Proteomes" id="UP000824071"/>
    </source>
</evidence>
<dbReference type="Gene3D" id="3.60.15.10">
    <property type="entry name" value="Ribonuclease Z/Hydroxyacylglutathione hydrolase-like"/>
    <property type="match status" value="1"/>
</dbReference>